<dbReference type="Proteomes" id="UP000679247">
    <property type="component" value="Chromosome"/>
</dbReference>
<organism evidence="2 3">
    <name type="scientific">Cytobacillus gottheilii</name>
    <dbReference type="NCBI Taxonomy" id="859144"/>
    <lineage>
        <taxon>Bacteria</taxon>
        <taxon>Bacillati</taxon>
        <taxon>Bacillota</taxon>
        <taxon>Bacilli</taxon>
        <taxon>Bacillales</taxon>
        <taxon>Bacillaceae</taxon>
        <taxon>Cytobacillus</taxon>
    </lineage>
</organism>
<proteinExistence type="predicted"/>
<evidence type="ECO:0000256" key="1">
    <source>
        <dbReference type="SAM" id="Phobius"/>
    </source>
</evidence>
<gene>
    <name evidence="2" type="ORF">J1899_07010</name>
</gene>
<accession>A0ABX8FFK6</accession>
<dbReference type="EMBL" id="CP071709">
    <property type="protein sequence ID" value="QVY62791.1"/>
    <property type="molecule type" value="Genomic_DNA"/>
</dbReference>
<reference evidence="2 3" key="1">
    <citation type="submission" date="2021-03" db="EMBL/GenBank/DDBJ databases">
        <title>The first data on the complete genome of the tetrodotoxin-producing bacterium.</title>
        <authorList>
            <person name="Melnikova D.I."/>
            <person name="Nijland R."/>
            <person name="Magarlamov T.Y."/>
        </authorList>
    </citation>
    <scope>NUCLEOTIDE SEQUENCE [LARGE SCALE GENOMIC DNA]</scope>
    <source>
        <strain evidence="2 3">1839</strain>
    </source>
</reference>
<feature type="transmembrane region" description="Helical" evidence="1">
    <location>
        <begin position="39"/>
        <end position="59"/>
    </location>
</feature>
<keyword evidence="1" id="KW-0812">Transmembrane</keyword>
<keyword evidence="1" id="KW-0472">Membrane</keyword>
<sequence length="60" mass="6404">MTSILLILGFTMLAGAGYCFLLIKKPGMYPPKYLLKKRAATLGAGGGLLLLLGIIVTLFF</sequence>
<dbReference type="RefSeq" id="WP_214478180.1">
    <property type="nucleotide sequence ID" value="NZ_CP071709.1"/>
</dbReference>
<dbReference type="Pfam" id="PF26302">
    <property type="entry name" value="YhzF"/>
    <property type="match status" value="1"/>
</dbReference>
<dbReference type="InterPro" id="IPR058724">
    <property type="entry name" value="YhzF"/>
</dbReference>
<keyword evidence="1" id="KW-1133">Transmembrane helix</keyword>
<name>A0ABX8FFK6_9BACI</name>
<evidence type="ECO:0000313" key="2">
    <source>
        <dbReference type="EMBL" id="QVY62791.1"/>
    </source>
</evidence>
<evidence type="ECO:0000313" key="3">
    <source>
        <dbReference type="Proteomes" id="UP000679247"/>
    </source>
</evidence>
<protein>
    <submittedName>
        <fullName evidence="2">Uncharacterized protein</fullName>
    </submittedName>
</protein>
<feature type="transmembrane region" description="Helical" evidence="1">
    <location>
        <begin position="6"/>
        <end position="23"/>
    </location>
</feature>
<keyword evidence="3" id="KW-1185">Reference proteome</keyword>